<sequence>SFNTNGNFATSKELDKYGKPIAVLEKLKNDKFRATANTLLALKVFIENAGDFTIAEIKRFLEENKNLYARIYGDVFDLVKCSSDESKLFKIAEDLRRTDKDETNSDIHTKQLIKLITDLHTFDIQLSNEVSKMKDRKAPLSPAYIEKEYNLIKAFTENKMENKIIADIRETGAFTVKRNNGYRAPPWREVFGDVAYFLINLENRDSPLSVTASTGGWFINGGFDSEKSEFLYNQESETHPTLLTMLRKECQLFDDFLDSEEGILQMYTLRWRLNTEKKNEIVYEESIRDRKESKTSQRAVKSVVRHKHNSQQRMDIISHMRSQHRNDFGSPKISPIGITKPSGDQKRKSSLPPIKLSASNSSLSSTRSLPSDQWDIIDTNNSLLPTLLTTNIDKNMNYGSRHSSQSNGEVVGERTEELIEDAISSSYQYTDDGIFGPFLDVITHERIKDQYYSPRNGETDLESSGEASSESEEENFAPNPPANDTNAELPPEYWQIGKLVKYIKGGNQTSTVISLCALYDTPLETEVCQLAVRDTGGVDVLINLLETEEIRSMLGSLKILKVVSQNPELRKAISDQGGIPPMVQLLSSSNRDLKCLSAEAIANVAKFAR</sequence>
<gene>
    <name evidence="3" type="ORF">WMSIL1_LOCUS14861</name>
</gene>
<dbReference type="PROSITE" id="PS50176">
    <property type="entry name" value="ARM_REPEAT"/>
    <property type="match status" value="1"/>
</dbReference>
<dbReference type="SUPFAM" id="SSF48371">
    <property type="entry name" value="ARM repeat"/>
    <property type="match status" value="1"/>
</dbReference>
<feature type="region of interest" description="Disordered" evidence="2">
    <location>
        <begin position="324"/>
        <end position="369"/>
    </location>
</feature>
<feature type="non-terminal residue" evidence="3">
    <location>
        <position position="609"/>
    </location>
</feature>
<dbReference type="Pfam" id="PF00514">
    <property type="entry name" value="Arm"/>
    <property type="match status" value="1"/>
</dbReference>
<feature type="region of interest" description="Disordered" evidence="2">
    <location>
        <begin position="287"/>
        <end position="312"/>
    </location>
</feature>
<feature type="repeat" description="ARM" evidence="1">
    <location>
        <begin position="577"/>
        <end position="605"/>
    </location>
</feature>
<dbReference type="InterPro" id="IPR011989">
    <property type="entry name" value="ARM-like"/>
</dbReference>
<feature type="compositionally biased region" description="Low complexity" evidence="2">
    <location>
        <begin position="356"/>
        <end position="369"/>
    </location>
</feature>
<evidence type="ECO:0000313" key="4">
    <source>
        <dbReference type="Proteomes" id="UP000321570"/>
    </source>
</evidence>
<reference evidence="3 4" key="1">
    <citation type="submission" date="2019-07" db="EMBL/GenBank/DDBJ databases">
        <authorList>
            <person name="Jastrzebski P J."/>
            <person name="Paukszto L."/>
            <person name="Jastrzebski P J."/>
        </authorList>
    </citation>
    <scope>NUCLEOTIDE SEQUENCE [LARGE SCALE GENOMIC DNA]</scope>
    <source>
        <strain evidence="3 4">WMS-il1</strain>
    </source>
</reference>
<evidence type="ECO:0000313" key="3">
    <source>
        <dbReference type="EMBL" id="VUZ57446.1"/>
    </source>
</evidence>
<feature type="non-terminal residue" evidence="3">
    <location>
        <position position="1"/>
    </location>
</feature>
<dbReference type="SMART" id="SM00185">
    <property type="entry name" value="ARM"/>
    <property type="match status" value="1"/>
</dbReference>
<feature type="region of interest" description="Disordered" evidence="2">
    <location>
        <begin position="450"/>
        <end position="489"/>
    </location>
</feature>
<dbReference type="Gene3D" id="1.25.10.10">
    <property type="entry name" value="Leucine-rich Repeat Variant"/>
    <property type="match status" value="1"/>
</dbReference>
<keyword evidence="4" id="KW-1185">Reference proteome</keyword>
<evidence type="ECO:0000256" key="2">
    <source>
        <dbReference type="SAM" id="MobiDB-lite"/>
    </source>
</evidence>
<dbReference type="PANTHER" id="PTHR46241:SF1">
    <property type="entry name" value="OUTER DYNEIN ARM-DOCKING COMPLEX SUBUNIT 2"/>
    <property type="match status" value="1"/>
</dbReference>
<feature type="compositionally biased region" description="Acidic residues" evidence="2">
    <location>
        <begin position="459"/>
        <end position="475"/>
    </location>
</feature>
<dbReference type="AlphaFoldDB" id="A0A564ZDC3"/>
<protein>
    <submittedName>
        <fullName evidence="3">Uncharacterized protein</fullName>
    </submittedName>
</protein>
<evidence type="ECO:0000256" key="1">
    <source>
        <dbReference type="PROSITE-ProRule" id="PRU00259"/>
    </source>
</evidence>
<dbReference type="InterPro" id="IPR000225">
    <property type="entry name" value="Armadillo"/>
</dbReference>
<dbReference type="InterPro" id="IPR016024">
    <property type="entry name" value="ARM-type_fold"/>
</dbReference>
<dbReference type="EMBL" id="CABIJS010000718">
    <property type="protein sequence ID" value="VUZ57446.1"/>
    <property type="molecule type" value="Genomic_DNA"/>
</dbReference>
<accession>A0A564ZDC3</accession>
<proteinExistence type="predicted"/>
<dbReference type="PANTHER" id="PTHR46241">
    <property type="entry name" value="ARMADILLO REPEAT-CONTAINING PROTEIN 4 ARMC4"/>
    <property type="match status" value="1"/>
</dbReference>
<name>A0A564ZDC3_HYMDI</name>
<dbReference type="Proteomes" id="UP000321570">
    <property type="component" value="Unassembled WGS sequence"/>
</dbReference>
<organism evidence="3 4">
    <name type="scientific">Hymenolepis diminuta</name>
    <name type="common">Rat tapeworm</name>
    <dbReference type="NCBI Taxonomy" id="6216"/>
    <lineage>
        <taxon>Eukaryota</taxon>
        <taxon>Metazoa</taxon>
        <taxon>Spiralia</taxon>
        <taxon>Lophotrochozoa</taxon>
        <taxon>Platyhelminthes</taxon>
        <taxon>Cestoda</taxon>
        <taxon>Eucestoda</taxon>
        <taxon>Cyclophyllidea</taxon>
        <taxon>Hymenolepididae</taxon>
        <taxon>Hymenolepis</taxon>
    </lineage>
</organism>